<dbReference type="Proteomes" id="UP001373496">
    <property type="component" value="Unassembled WGS sequence"/>
</dbReference>
<name>A0ABU8E8F8_9ACTN</name>
<feature type="domain" description="Mycothiol-dependent maleylpyruvate isomerase metal-binding" evidence="2">
    <location>
        <begin position="12"/>
        <end position="147"/>
    </location>
</feature>
<comment type="caution">
    <text evidence="3">The sequence shown here is derived from an EMBL/GenBank/DDBJ whole genome shotgun (WGS) entry which is preliminary data.</text>
</comment>
<evidence type="ECO:0000259" key="2">
    <source>
        <dbReference type="Pfam" id="PF11716"/>
    </source>
</evidence>
<dbReference type="InterPro" id="IPR017518">
    <property type="entry name" value="CHP03084"/>
</dbReference>
<dbReference type="SUPFAM" id="SSF109854">
    <property type="entry name" value="DinB/YfiT-like putative metalloenzymes"/>
    <property type="match status" value="1"/>
</dbReference>
<feature type="domain" description="tRNA wybutosine-synthesis" evidence="1">
    <location>
        <begin position="186"/>
        <end position="235"/>
    </location>
</feature>
<dbReference type="InterPro" id="IPR013917">
    <property type="entry name" value="tRNA_wybutosine-synth"/>
</dbReference>
<dbReference type="NCBIfam" id="TIGR03084">
    <property type="entry name" value="TIGR03084 family metal-binding protein"/>
    <property type="match status" value="1"/>
</dbReference>
<proteinExistence type="predicted"/>
<dbReference type="InterPro" id="IPR034660">
    <property type="entry name" value="DinB/YfiT-like"/>
</dbReference>
<dbReference type="InterPro" id="IPR024344">
    <property type="entry name" value="MDMPI_metal-binding"/>
</dbReference>
<evidence type="ECO:0000259" key="1">
    <source>
        <dbReference type="Pfam" id="PF08608"/>
    </source>
</evidence>
<sequence>MAADMAALTADLAAESADLDRVLAALPDDAWSTATPAAGWSVADQVVHLAHFDETATAAAVDPDRFRAEAAALMAHGDDFTEVVARANRGRSPADLLGWLRSARAEYLRVFAALEPGTTLPWYGPPMSAASSVTARLMETWAHGQDVVDAVGARREPTSRLRNVAHLGVATRGWSSRVHGEEPSSVPVRVELTAPDGTVWTWGPDDAADRVTGPALDFCLLVTQRRHRADLDLTATGPVADHWLDLAQAFAGPPGPGRAPA</sequence>
<organism evidence="3 4">
    <name type="scientific">Klenkia terrae</name>
    <dbReference type="NCBI Taxonomy" id="1052259"/>
    <lineage>
        <taxon>Bacteria</taxon>
        <taxon>Bacillati</taxon>
        <taxon>Actinomycetota</taxon>
        <taxon>Actinomycetes</taxon>
        <taxon>Geodermatophilales</taxon>
        <taxon>Geodermatophilaceae</taxon>
        <taxon>Klenkia</taxon>
    </lineage>
</organism>
<protein>
    <submittedName>
        <fullName evidence="3">TIGR03084 family metal-binding protein</fullName>
    </submittedName>
</protein>
<dbReference type="Pfam" id="PF11716">
    <property type="entry name" value="MDMPI_N"/>
    <property type="match status" value="1"/>
</dbReference>
<dbReference type="NCBIfam" id="TIGR03083">
    <property type="entry name" value="maleylpyruvate isomerase family mycothiol-dependent enzyme"/>
    <property type="match status" value="1"/>
</dbReference>
<dbReference type="RefSeq" id="WP_225233989.1">
    <property type="nucleotide sequence ID" value="NZ_JBAPLV010000016.1"/>
</dbReference>
<dbReference type="Pfam" id="PF08608">
    <property type="entry name" value="Wyosine_form"/>
    <property type="match status" value="1"/>
</dbReference>
<dbReference type="InterPro" id="IPR017517">
    <property type="entry name" value="Maleyloyr_isom"/>
</dbReference>
<reference evidence="3 4" key="1">
    <citation type="submission" date="2024-03" db="EMBL/GenBank/DDBJ databases">
        <title>Draft genome sequence of Klenkia terrae.</title>
        <authorList>
            <person name="Duangmal K."/>
            <person name="Chantavorakit T."/>
        </authorList>
    </citation>
    <scope>NUCLEOTIDE SEQUENCE [LARGE SCALE GENOMIC DNA]</scope>
    <source>
        <strain evidence="3 4">JCM 17786</strain>
    </source>
</reference>
<evidence type="ECO:0000313" key="4">
    <source>
        <dbReference type="Proteomes" id="UP001373496"/>
    </source>
</evidence>
<dbReference type="Gene3D" id="1.20.120.450">
    <property type="entry name" value="dinb family like domain"/>
    <property type="match status" value="1"/>
</dbReference>
<accession>A0ABU8E8F8</accession>
<gene>
    <name evidence="3" type="ORF">UXQ13_15145</name>
</gene>
<keyword evidence="4" id="KW-1185">Reference proteome</keyword>
<evidence type="ECO:0000313" key="3">
    <source>
        <dbReference type="EMBL" id="MEI4279805.1"/>
    </source>
</evidence>
<dbReference type="EMBL" id="JBAPLV010000016">
    <property type="protein sequence ID" value="MEI4279805.1"/>
    <property type="molecule type" value="Genomic_DNA"/>
</dbReference>